<keyword evidence="3" id="KW-1185">Reference proteome</keyword>
<evidence type="ECO:0000313" key="3">
    <source>
        <dbReference type="Proteomes" id="UP000027178"/>
    </source>
</evidence>
<dbReference type="OrthoDB" id="4330189at2"/>
<dbReference type="InterPro" id="IPR009061">
    <property type="entry name" value="DNA-bd_dom_put_sf"/>
</dbReference>
<dbReference type="AlphaFoldDB" id="A0A066YZW8"/>
<dbReference type="SUPFAM" id="SSF46955">
    <property type="entry name" value="Putative DNA-binding domain"/>
    <property type="match status" value="1"/>
</dbReference>
<dbReference type="HOGENOM" id="CLU_140176_9_2_11"/>
<organism evidence="2 3">
    <name type="scientific">Kitasatospora cheerisanensis KCTC 2395</name>
    <dbReference type="NCBI Taxonomy" id="1348663"/>
    <lineage>
        <taxon>Bacteria</taxon>
        <taxon>Bacillati</taxon>
        <taxon>Actinomycetota</taxon>
        <taxon>Actinomycetes</taxon>
        <taxon>Kitasatosporales</taxon>
        <taxon>Streptomycetaceae</taxon>
        <taxon>Kitasatospora</taxon>
    </lineage>
</organism>
<sequence>MDALQVPMPPVLRLDQAAAYIGRTEKALRGLRERRRGPAGFRADGRVMYRIEELDRWLAEHEARDSRSNPELDPTRQAPEPRRAKRRQPLAA</sequence>
<dbReference type="EMBL" id="JNBY01000054">
    <property type="protein sequence ID" value="KDN86767.1"/>
    <property type="molecule type" value="Genomic_DNA"/>
</dbReference>
<proteinExistence type="predicted"/>
<dbReference type="PATRIC" id="fig|1348663.4.peg.1440"/>
<reference evidence="2 3" key="1">
    <citation type="submission" date="2014-05" db="EMBL/GenBank/DDBJ databases">
        <title>Draft Genome Sequence of Kitasatospora cheerisanensis KCTC 2395.</title>
        <authorList>
            <person name="Nam D.H."/>
        </authorList>
    </citation>
    <scope>NUCLEOTIDE SEQUENCE [LARGE SCALE GENOMIC DNA]</scope>
    <source>
        <strain evidence="2 3">KCTC 2395</strain>
    </source>
</reference>
<comment type="caution">
    <text evidence="2">The sequence shown here is derived from an EMBL/GenBank/DDBJ whole genome shotgun (WGS) entry which is preliminary data.</text>
</comment>
<evidence type="ECO:0000256" key="1">
    <source>
        <dbReference type="SAM" id="MobiDB-lite"/>
    </source>
</evidence>
<evidence type="ECO:0008006" key="4">
    <source>
        <dbReference type="Google" id="ProtNLM"/>
    </source>
</evidence>
<feature type="compositionally biased region" description="Basic and acidic residues" evidence="1">
    <location>
        <begin position="60"/>
        <end position="82"/>
    </location>
</feature>
<feature type="compositionally biased region" description="Basic residues" evidence="1">
    <location>
        <begin position="83"/>
        <end position="92"/>
    </location>
</feature>
<feature type="region of interest" description="Disordered" evidence="1">
    <location>
        <begin position="60"/>
        <end position="92"/>
    </location>
</feature>
<name>A0A066YZW8_9ACTN</name>
<dbReference type="RefSeq" id="WP_035860291.1">
    <property type="nucleotide sequence ID" value="NZ_KK853997.1"/>
</dbReference>
<evidence type="ECO:0000313" key="2">
    <source>
        <dbReference type="EMBL" id="KDN86767.1"/>
    </source>
</evidence>
<accession>A0A066YZW8</accession>
<gene>
    <name evidence="2" type="ORF">KCH_15010</name>
</gene>
<protein>
    <recommendedName>
        <fullName evidence="4">Helix-turn-helix domain-containing protein</fullName>
    </recommendedName>
</protein>
<dbReference type="Proteomes" id="UP000027178">
    <property type="component" value="Unassembled WGS sequence"/>
</dbReference>